<dbReference type="InterPro" id="IPR001138">
    <property type="entry name" value="Zn2Cys6_DnaBD"/>
</dbReference>
<dbReference type="SMART" id="SM00066">
    <property type="entry name" value="GAL4"/>
    <property type="match status" value="1"/>
</dbReference>
<dbReference type="Pfam" id="PF11951">
    <property type="entry name" value="Fungal_trans_2"/>
    <property type="match status" value="1"/>
</dbReference>
<feature type="domain" description="Zn(2)-C6 fungal-type" evidence="2">
    <location>
        <begin position="10"/>
        <end position="38"/>
    </location>
</feature>
<dbReference type="PANTHER" id="PTHR38111:SF2">
    <property type="entry name" value="FINGER DOMAIN PROTEIN, PUTATIVE (AFU_ORTHOLOGUE AFUA_1G01560)-RELATED"/>
    <property type="match status" value="1"/>
</dbReference>
<evidence type="ECO:0000259" key="2">
    <source>
        <dbReference type="PROSITE" id="PS50048"/>
    </source>
</evidence>
<dbReference type="CDD" id="cd00067">
    <property type="entry name" value="GAL4"/>
    <property type="match status" value="1"/>
</dbReference>
<dbReference type="PROSITE" id="PS00463">
    <property type="entry name" value="ZN2_CY6_FUNGAL_1"/>
    <property type="match status" value="1"/>
</dbReference>
<organism evidence="3 4">
    <name type="scientific">Fusarium torulosum</name>
    <dbReference type="NCBI Taxonomy" id="33205"/>
    <lineage>
        <taxon>Eukaryota</taxon>
        <taxon>Fungi</taxon>
        <taxon>Dikarya</taxon>
        <taxon>Ascomycota</taxon>
        <taxon>Pezizomycotina</taxon>
        <taxon>Sordariomycetes</taxon>
        <taxon>Hypocreomycetidae</taxon>
        <taxon>Hypocreales</taxon>
        <taxon>Nectriaceae</taxon>
        <taxon>Fusarium</taxon>
    </lineage>
</organism>
<name>A0AAE8SJ28_9HYPO</name>
<dbReference type="InterPro" id="IPR053178">
    <property type="entry name" value="Osmoadaptation_assoc"/>
</dbReference>
<evidence type="ECO:0000313" key="4">
    <source>
        <dbReference type="Proteomes" id="UP001187734"/>
    </source>
</evidence>
<dbReference type="Gene3D" id="4.10.240.10">
    <property type="entry name" value="Zn(2)-C6 fungal-type DNA-binding domain"/>
    <property type="match status" value="1"/>
</dbReference>
<dbReference type="GO" id="GO:0008270">
    <property type="term" value="F:zinc ion binding"/>
    <property type="evidence" value="ECO:0007669"/>
    <property type="project" value="InterPro"/>
</dbReference>
<dbReference type="PROSITE" id="PS50048">
    <property type="entry name" value="ZN2_CY6_FUNGAL_2"/>
    <property type="match status" value="1"/>
</dbReference>
<dbReference type="SUPFAM" id="SSF57701">
    <property type="entry name" value="Zn2/Cys6 DNA-binding domain"/>
    <property type="match status" value="1"/>
</dbReference>
<dbReference type="AlphaFoldDB" id="A0AAE8SJ28"/>
<keyword evidence="1" id="KW-0539">Nucleus</keyword>
<dbReference type="GO" id="GO:0000981">
    <property type="term" value="F:DNA-binding transcription factor activity, RNA polymerase II-specific"/>
    <property type="evidence" value="ECO:0007669"/>
    <property type="project" value="InterPro"/>
</dbReference>
<dbReference type="PANTHER" id="PTHR38111">
    <property type="entry name" value="ZN(2)-C6 FUNGAL-TYPE DOMAIN-CONTAINING PROTEIN-RELATED"/>
    <property type="match status" value="1"/>
</dbReference>
<dbReference type="InterPro" id="IPR021858">
    <property type="entry name" value="Fun_TF"/>
</dbReference>
<accession>A0AAE8SJ28</accession>
<dbReference type="Pfam" id="PF00172">
    <property type="entry name" value="Zn_clus"/>
    <property type="match status" value="1"/>
</dbReference>
<keyword evidence="4" id="KW-1185">Reference proteome</keyword>
<proteinExistence type="predicted"/>
<reference evidence="3" key="1">
    <citation type="submission" date="2018-03" db="EMBL/GenBank/DDBJ databases">
        <authorList>
            <person name="Guldener U."/>
        </authorList>
    </citation>
    <scope>NUCLEOTIDE SEQUENCE</scope>
</reference>
<dbReference type="InterPro" id="IPR036864">
    <property type="entry name" value="Zn2-C6_fun-type_DNA-bd_sf"/>
</dbReference>
<sequence length="513" mass="57713">MVGIAGKSKACYDCKRRRVKCDVTLPTCLRCSKAGIACRGYQQSTVWVHRTQTRPDVSALSVVKDARLQEQRRQSSKTEDSLSILHRMRLQVKANTSPYDIATFRLEALSIAESIYFPKVRVRRNDQDSGSTPSSWLNAVCQMQRPSEPLDHSLIAFCAIQIRLSGEPGISHDEAVRLYNHALSKIIIILDSPYVGNSDESLAAIVVLSTCELFLFHASSSWNAHAQGISEMLRQRAVSDSNTQDWSDLCRRLCVICLIQATIQKRPLLLEPHIWRQYVTPTTPASFSGLLDLAIDIPSIMAGAYDLSHTEHSLSDSIPYINLLIEKFHGINNWRALHDNITWAQSQTPVYWSVPARTSNPTDNFYTDKLFPFALIFASIESATAWIFGSSIMLDILDTILLLHPSTNTHDTTLRSLDEDSNDSNIFSVPETVQLDADKIARLLCQCIEYCYRTENGTFGPQITCYAQSTLLRYFSRRGLNRELDWCRAISDMTGPDASFGICLMQFKPLSVL</sequence>
<evidence type="ECO:0000313" key="3">
    <source>
        <dbReference type="EMBL" id="SPJ78730.1"/>
    </source>
</evidence>
<dbReference type="EMBL" id="ONZP01000238">
    <property type="protein sequence ID" value="SPJ78730.1"/>
    <property type="molecule type" value="Genomic_DNA"/>
</dbReference>
<gene>
    <name evidence="3" type="ORF">FTOL_07121</name>
</gene>
<comment type="caution">
    <text evidence="3">The sequence shown here is derived from an EMBL/GenBank/DDBJ whole genome shotgun (WGS) entry which is preliminary data.</text>
</comment>
<evidence type="ECO:0000256" key="1">
    <source>
        <dbReference type="ARBA" id="ARBA00023242"/>
    </source>
</evidence>
<dbReference type="Proteomes" id="UP001187734">
    <property type="component" value="Unassembled WGS sequence"/>
</dbReference>
<protein>
    <recommendedName>
        <fullName evidence="2">Zn(2)-C6 fungal-type domain-containing protein</fullName>
    </recommendedName>
</protein>